<sequence>MALLEELKNIISGEVATDQETLKYYSRDASLFEVQPQAVVFPKNSEDIKKLVKFVAENKSQQPELSLTARSAGTDMTGGPLTESIVLDFKKHFNRISVADQKAVAQPGVFYRDFEKETLKHGWLLPSFPASREICAIGGMVNNNSGGEMTLKYGKTEDFIESLKMVLNDGEEYELKKLNRQDLDAKMAQKNYEGEIYRKVFTLLDKNYDLIQKSKIDVNKNSSGYNIWKVWDKEKQEFNLARLIAGAQGTLGIMTEATFRLIQAKKHSGLLVIFLKDLKSLPDIVHTILPLQPVSFESFDDHTFKLAVKFFWGFAKSMGAKNALSLAFQFLPEFIMTLTGGIPKLILLAEFEGDNQEEISGQLANAQKRLTNFPIQTRITNTEAKAKKYWAIRHESFNLLRKRVKDKRTAPFIDDLIVKPEYLPEFLPKLYAILDRYELLYTIAGHVGDGNFHIIPLMKLADESEKQKIFQVMEEVNKLIVEYHGSFSAEHNDGLIRSPYLKMLYGEKIYAIFEEIKKIFDPQNIFNPGKKVGAKLEYAKEHIKVGA</sequence>
<dbReference type="InterPro" id="IPR016169">
    <property type="entry name" value="FAD-bd_PCMH_sub2"/>
</dbReference>
<dbReference type="InterPro" id="IPR016164">
    <property type="entry name" value="FAD-linked_Oxase-like_C"/>
</dbReference>
<dbReference type="InterPro" id="IPR036318">
    <property type="entry name" value="FAD-bd_PCMH-like_sf"/>
</dbReference>
<dbReference type="PANTHER" id="PTHR11748:SF111">
    <property type="entry name" value="D-LACTATE DEHYDROGENASE, MITOCHONDRIAL-RELATED"/>
    <property type="match status" value="1"/>
</dbReference>
<evidence type="ECO:0000256" key="2">
    <source>
        <dbReference type="ARBA" id="ARBA00008000"/>
    </source>
</evidence>
<evidence type="ECO:0000313" key="10">
    <source>
        <dbReference type="Proteomes" id="UP000177690"/>
    </source>
</evidence>
<evidence type="ECO:0000313" key="9">
    <source>
        <dbReference type="EMBL" id="OGY68062.1"/>
    </source>
</evidence>
<comment type="caution">
    <text evidence="9">The sequence shown here is derived from an EMBL/GenBank/DDBJ whole genome shotgun (WGS) entry which is preliminary data.</text>
</comment>
<dbReference type="STRING" id="1798409.A3I24_01230"/>
<protein>
    <recommendedName>
        <fullName evidence="7">D-lactate dehydrogenase (cytochrome)</fullName>
        <ecNumber evidence="7">1.1.2.4</ecNumber>
    </recommendedName>
</protein>
<keyword evidence="3" id="KW-0285">Flavoprotein</keyword>
<comment type="similarity">
    <text evidence="2">Belongs to the FAD-binding oxidoreductase/transferase type 4 family.</text>
</comment>
<accession>A0A1G1ZU34</accession>
<dbReference type="PROSITE" id="PS51387">
    <property type="entry name" value="FAD_PCMH"/>
    <property type="match status" value="1"/>
</dbReference>
<evidence type="ECO:0000256" key="6">
    <source>
        <dbReference type="ARBA" id="ARBA00023002"/>
    </source>
</evidence>
<keyword evidence="6" id="KW-0560">Oxidoreductase</keyword>
<dbReference type="GO" id="GO:0071949">
    <property type="term" value="F:FAD binding"/>
    <property type="evidence" value="ECO:0007669"/>
    <property type="project" value="InterPro"/>
</dbReference>
<evidence type="ECO:0000259" key="8">
    <source>
        <dbReference type="PROSITE" id="PS51387"/>
    </source>
</evidence>
<dbReference type="Gene3D" id="1.10.45.10">
    <property type="entry name" value="Vanillyl-alcohol Oxidase, Chain A, domain 4"/>
    <property type="match status" value="1"/>
</dbReference>
<evidence type="ECO:0000256" key="4">
    <source>
        <dbReference type="ARBA" id="ARBA00022827"/>
    </source>
</evidence>
<dbReference type="InterPro" id="IPR016171">
    <property type="entry name" value="Vanillyl_alc_oxidase_C-sub2"/>
</dbReference>
<dbReference type="EMBL" id="MHJL01000008">
    <property type="protein sequence ID" value="OGY68062.1"/>
    <property type="molecule type" value="Genomic_DNA"/>
</dbReference>
<feature type="domain" description="FAD-binding PCMH-type" evidence="8">
    <location>
        <begin position="32"/>
        <end position="264"/>
    </location>
</feature>
<keyword evidence="5" id="KW-0809">Transit peptide</keyword>
<dbReference type="Gene3D" id="3.30.70.2740">
    <property type="match status" value="1"/>
</dbReference>
<dbReference type="AlphaFoldDB" id="A0A1G1ZU34"/>
<dbReference type="SUPFAM" id="SSF56176">
    <property type="entry name" value="FAD-binding/transporter-associated domain-like"/>
    <property type="match status" value="1"/>
</dbReference>
<comment type="cofactor">
    <cofactor evidence="1">
        <name>FAD</name>
        <dbReference type="ChEBI" id="CHEBI:57692"/>
    </cofactor>
</comment>
<dbReference type="SUPFAM" id="SSF55103">
    <property type="entry name" value="FAD-linked oxidases, C-terminal domain"/>
    <property type="match status" value="1"/>
</dbReference>
<dbReference type="Pfam" id="PF01565">
    <property type="entry name" value="FAD_binding_4"/>
    <property type="match status" value="1"/>
</dbReference>
<evidence type="ECO:0000256" key="1">
    <source>
        <dbReference type="ARBA" id="ARBA00001974"/>
    </source>
</evidence>
<dbReference type="InterPro" id="IPR016166">
    <property type="entry name" value="FAD-bd_PCMH"/>
</dbReference>
<dbReference type="Pfam" id="PF02913">
    <property type="entry name" value="FAD-oxidase_C"/>
    <property type="match status" value="1"/>
</dbReference>
<dbReference type="GO" id="GO:0008720">
    <property type="term" value="F:D-lactate dehydrogenase (NAD+) activity"/>
    <property type="evidence" value="ECO:0007669"/>
    <property type="project" value="TreeGrafter"/>
</dbReference>
<dbReference type="Gene3D" id="3.30.465.10">
    <property type="match status" value="2"/>
</dbReference>
<proteinExistence type="inferred from homology"/>
<dbReference type="InterPro" id="IPR004113">
    <property type="entry name" value="FAD-bd_oxidored_4_C"/>
</dbReference>
<keyword evidence="4" id="KW-0274">FAD</keyword>
<gene>
    <name evidence="9" type="ORF">A3I24_01230</name>
</gene>
<name>A0A1G1ZU34_9BACT</name>
<dbReference type="InterPro" id="IPR006094">
    <property type="entry name" value="Oxid_FAD_bind_N"/>
</dbReference>
<evidence type="ECO:0000256" key="5">
    <source>
        <dbReference type="ARBA" id="ARBA00022946"/>
    </source>
</evidence>
<dbReference type="Proteomes" id="UP000177690">
    <property type="component" value="Unassembled WGS sequence"/>
</dbReference>
<dbReference type="PANTHER" id="PTHR11748">
    <property type="entry name" value="D-LACTATE DEHYDROGENASE"/>
    <property type="match status" value="1"/>
</dbReference>
<dbReference type="GO" id="GO:1903457">
    <property type="term" value="P:lactate catabolic process"/>
    <property type="evidence" value="ECO:0007669"/>
    <property type="project" value="TreeGrafter"/>
</dbReference>
<reference evidence="9 10" key="1">
    <citation type="journal article" date="2016" name="Nat. Commun.">
        <title>Thousands of microbial genomes shed light on interconnected biogeochemical processes in an aquifer system.</title>
        <authorList>
            <person name="Anantharaman K."/>
            <person name="Brown C.T."/>
            <person name="Hug L.A."/>
            <person name="Sharon I."/>
            <person name="Castelle C.J."/>
            <person name="Probst A.J."/>
            <person name="Thomas B.C."/>
            <person name="Singh A."/>
            <person name="Wilkins M.J."/>
            <person name="Karaoz U."/>
            <person name="Brodie E.L."/>
            <person name="Williams K.H."/>
            <person name="Hubbard S.S."/>
            <person name="Banfield J.F."/>
        </authorList>
    </citation>
    <scope>NUCLEOTIDE SEQUENCE [LARGE SCALE GENOMIC DNA]</scope>
</reference>
<evidence type="ECO:0000256" key="3">
    <source>
        <dbReference type="ARBA" id="ARBA00022630"/>
    </source>
</evidence>
<organism evidence="9 10">
    <name type="scientific">Candidatus Harrisonbacteria bacterium RIFCSPLOWO2_02_FULL_41_13b</name>
    <dbReference type="NCBI Taxonomy" id="1798409"/>
    <lineage>
        <taxon>Bacteria</taxon>
        <taxon>Candidatus Harrisoniibacteriota</taxon>
    </lineage>
</organism>
<evidence type="ECO:0000256" key="7">
    <source>
        <dbReference type="ARBA" id="ARBA00038897"/>
    </source>
</evidence>
<dbReference type="EC" id="1.1.2.4" evidence="7"/>
<dbReference type="GO" id="GO:0004458">
    <property type="term" value="F:D-lactate dehydrogenase (cytochrome) activity"/>
    <property type="evidence" value="ECO:0007669"/>
    <property type="project" value="UniProtKB-EC"/>
</dbReference>